<reference evidence="3 4" key="1">
    <citation type="submission" date="2019-12" db="EMBL/GenBank/DDBJ databases">
        <title>Maritimibacter sp. nov. sp. isolated from sea sand.</title>
        <authorList>
            <person name="Kim J."/>
            <person name="Jeong S.E."/>
            <person name="Jung H.S."/>
            <person name="Jeon C.O."/>
        </authorList>
    </citation>
    <scope>NUCLEOTIDE SEQUENCE [LARGE SCALE GENOMIC DNA]</scope>
    <source>
        <strain evidence="3 4">DP07</strain>
    </source>
</reference>
<evidence type="ECO:0000256" key="2">
    <source>
        <dbReference type="SAM" id="SignalP"/>
    </source>
</evidence>
<evidence type="ECO:0000313" key="3">
    <source>
        <dbReference type="EMBL" id="MZR13053.1"/>
    </source>
</evidence>
<evidence type="ECO:0000313" key="4">
    <source>
        <dbReference type="Proteomes" id="UP000467322"/>
    </source>
</evidence>
<feature type="signal peptide" evidence="2">
    <location>
        <begin position="1"/>
        <end position="19"/>
    </location>
</feature>
<keyword evidence="4" id="KW-1185">Reference proteome</keyword>
<organism evidence="3 4">
    <name type="scientific">Maritimibacter harenae</name>
    <dbReference type="NCBI Taxonomy" id="2606218"/>
    <lineage>
        <taxon>Bacteria</taxon>
        <taxon>Pseudomonadati</taxon>
        <taxon>Pseudomonadota</taxon>
        <taxon>Alphaproteobacteria</taxon>
        <taxon>Rhodobacterales</taxon>
        <taxon>Roseobacteraceae</taxon>
        <taxon>Maritimibacter</taxon>
    </lineage>
</organism>
<feature type="compositionally biased region" description="Basic and acidic residues" evidence="1">
    <location>
        <begin position="44"/>
        <end position="56"/>
    </location>
</feature>
<name>A0A845M6E8_9RHOB</name>
<accession>A0A845M6E8</accession>
<evidence type="ECO:0000256" key="1">
    <source>
        <dbReference type="SAM" id="MobiDB-lite"/>
    </source>
</evidence>
<protein>
    <submittedName>
        <fullName evidence="3">Uncharacterized protein</fullName>
    </submittedName>
</protein>
<feature type="chain" id="PRO_5032359935" evidence="2">
    <location>
        <begin position="20"/>
        <end position="90"/>
    </location>
</feature>
<dbReference type="AlphaFoldDB" id="A0A845M6E8"/>
<dbReference type="Proteomes" id="UP000467322">
    <property type="component" value="Unassembled WGS sequence"/>
</dbReference>
<gene>
    <name evidence="3" type="ORF">GQE99_08470</name>
</gene>
<proteinExistence type="predicted"/>
<sequence>MIRQFALAALLALPVPATAQTVSGGKEQPNLFGWPARPSIMARDAGREDRREDLRPRSAARTPASKTPREAPDLEIGISGEIWTGVVVKF</sequence>
<keyword evidence="2" id="KW-0732">Signal</keyword>
<comment type="caution">
    <text evidence="3">The sequence shown here is derived from an EMBL/GenBank/DDBJ whole genome shotgun (WGS) entry which is preliminary data.</text>
</comment>
<dbReference type="RefSeq" id="WP_161351161.1">
    <property type="nucleotide sequence ID" value="NZ_WTUX01000011.1"/>
</dbReference>
<dbReference type="EMBL" id="WTUX01000011">
    <property type="protein sequence ID" value="MZR13053.1"/>
    <property type="molecule type" value="Genomic_DNA"/>
</dbReference>
<feature type="region of interest" description="Disordered" evidence="1">
    <location>
        <begin position="21"/>
        <end position="74"/>
    </location>
</feature>